<sequence length="117" mass="13032">MPTTAIDKRPIVCLEFFSGIGGLHYGFQQSGVSGKVAMAFDMNENANTVYSHNFGYRPNNKAIDYLTANDIDRHKANCWLLSPPCQPYTRGGKYMDDQDPRARGLIHLLGLLPQLAN</sequence>
<evidence type="ECO:0000313" key="1">
    <source>
        <dbReference type="EMBL" id="KAJ2886925.1"/>
    </source>
</evidence>
<evidence type="ECO:0000313" key="2">
    <source>
        <dbReference type="Proteomes" id="UP001139981"/>
    </source>
</evidence>
<proteinExistence type="predicted"/>
<accession>A0ACC1LXB8</accession>
<organism evidence="1 2">
    <name type="scientific">Coemansia aciculifera</name>
    <dbReference type="NCBI Taxonomy" id="417176"/>
    <lineage>
        <taxon>Eukaryota</taxon>
        <taxon>Fungi</taxon>
        <taxon>Fungi incertae sedis</taxon>
        <taxon>Zoopagomycota</taxon>
        <taxon>Kickxellomycotina</taxon>
        <taxon>Kickxellomycetes</taxon>
        <taxon>Kickxellales</taxon>
        <taxon>Kickxellaceae</taxon>
        <taxon>Coemansia</taxon>
    </lineage>
</organism>
<name>A0ACC1LXB8_9FUNG</name>
<gene>
    <name evidence="1" type="ORF">IWW38_005191</name>
</gene>
<protein>
    <submittedName>
        <fullName evidence="1">Uncharacterized protein</fullName>
    </submittedName>
</protein>
<reference evidence="1" key="1">
    <citation type="submission" date="2022-07" db="EMBL/GenBank/DDBJ databases">
        <title>Phylogenomic reconstructions and comparative analyses of Kickxellomycotina fungi.</title>
        <authorList>
            <person name="Reynolds N.K."/>
            <person name="Stajich J.E."/>
            <person name="Barry K."/>
            <person name="Grigoriev I.V."/>
            <person name="Crous P."/>
            <person name="Smith M.E."/>
        </authorList>
    </citation>
    <scope>NUCLEOTIDE SEQUENCE</scope>
    <source>
        <strain evidence="1">CBS 190363</strain>
    </source>
</reference>
<dbReference type="Proteomes" id="UP001139981">
    <property type="component" value="Unassembled WGS sequence"/>
</dbReference>
<comment type="caution">
    <text evidence="1">The sequence shown here is derived from an EMBL/GenBank/DDBJ whole genome shotgun (WGS) entry which is preliminary data.</text>
</comment>
<dbReference type="EMBL" id="JANBVB010002288">
    <property type="protein sequence ID" value="KAJ2886925.1"/>
    <property type="molecule type" value="Genomic_DNA"/>
</dbReference>
<feature type="non-terminal residue" evidence="1">
    <location>
        <position position="117"/>
    </location>
</feature>
<keyword evidence="2" id="KW-1185">Reference proteome</keyword>